<name>A0A2C5YM23_9HYPO</name>
<accession>A0A2C5YM23</accession>
<evidence type="ECO:0000313" key="1">
    <source>
        <dbReference type="EMBL" id="PHH68756.1"/>
    </source>
</evidence>
<dbReference type="AlphaFoldDB" id="A0A2C5YM23"/>
<dbReference type="OrthoDB" id="2156052at2759"/>
<proteinExistence type="predicted"/>
<dbReference type="EMBL" id="NJES01000892">
    <property type="protein sequence ID" value="PHH68756.1"/>
    <property type="molecule type" value="Genomic_DNA"/>
</dbReference>
<organism evidence="1 2">
    <name type="scientific">Ophiocordyceps camponoti-rufipedis</name>
    <dbReference type="NCBI Taxonomy" id="2004952"/>
    <lineage>
        <taxon>Eukaryota</taxon>
        <taxon>Fungi</taxon>
        <taxon>Dikarya</taxon>
        <taxon>Ascomycota</taxon>
        <taxon>Pezizomycotina</taxon>
        <taxon>Sordariomycetes</taxon>
        <taxon>Hypocreomycetidae</taxon>
        <taxon>Hypocreales</taxon>
        <taxon>Ophiocordycipitaceae</taxon>
        <taxon>Ophiocordyceps</taxon>
    </lineage>
</organism>
<protein>
    <submittedName>
        <fullName evidence="1">Uncharacterized protein</fullName>
    </submittedName>
</protein>
<keyword evidence="2" id="KW-1185">Reference proteome</keyword>
<dbReference type="Proteomes" id="UP000226431">
    <property type="component" value="Unassembled WGS sequence"/>
</dbReference>
<evidence type="ECO:0000313" key="2">
    <source>
        <dbReference type="Proteomes" id="UP000226431"/>
    </source>
</evidence>
<reference evidence="1 2" key="1">
    <citation type="submission" date="2017-06" db="EMBL/GenBank/DDBJ databases">
        <title>Ant-infecting Ophiocordyceps genomes reveal a high diversity of potential behavioral manipulation genes and a possible major role for enterotoxins.</title>
        <authorList>
            <person name="De Bekker C."/>
            <person name="Evans H.C."/>
            <person name="Brachmann A."/>
            <person name="Hughes D.P."/>
        </authorList>
    </citation>
    <scope>NUCLEOTIDE SEQUENCE [LARGE SCALE GENOMIC DNA]</scope>
    <source>
        <strain evidence="1 2">Map16</strain>
    </source>
</reference>
<comment type="caution">
    <text evidence="1">The sequence shown here is derived from an EMBL/GenBank/DDBJ whole genome shotgun (WGS) entry which is preliminary data.</text>
</comment>
<gene>
    <name evidence="1" type="ORF">CDD80_7273</name>
</gene>
<sequence length="277" mass="32963">MDRFQDLAEYQVRIPTSVQDPIVAYDPRWRQELEPWIQEQKQLITERHVLGVELQRVWTESNEHSRERDRIKTEIRELTRRKIVTSNFLFRIRPYEPGPREVLLPAAYYLHLKREIANLYWDRNRVDEYLYMTSVARVQVEDKLRRNAEACFFTQFTMHARVLAAQDRLDPHRFICPHGPELYLLNISAYLQLLQSLLLDKTRPCPSEAAMEETINPYNCFAPKRIIPWLDFAQKQDGIWATIMASEVAWSAEYPPKVHLMFLFSKITRPISNDSEL</sequence>